<protein>
    <submittedName>
        <fullName evidence="2">OLC1v1025164C1</fullName>
    </submittedName>
</protein>
<dbReference type="InterPro" id="IPR036047">
    <property type="entry name" value="F-box-like_dom_sf"/>
</dbReference>
<dbReference type="SUPFAM" id="SSF81383">
    <property type="entry name" value="F-box domain"/>
    <property type="match status" value="1"/>
</dbReference>
<dbReference type="InterPro" id="IPR032675">
    <property type="entry name" value="LRR_dom_sf"/>
</dbReference>
<dbReference type="PANTHER" id="PTHR31639">
    <property type="entry name" value="F-BOX PROTEIN-LIKE"/>
    <property type="match status" value="1"/>
</dbReference>
<dbReference type="SUPFAM" id="SSF52047">
    <property type="entry name" value="RNI-like"/>
    <property type="match status" value="1"/>
</dbReference>
<name>A0AAV1C439_OLDCO</name>
<feature type="domain" description="F-box/LRR-repeat protein 15/At3g58940/PEG3-like LRR" evidence="1">
    <location>
        <begin position="129"/>
        <end position="226"/>
    </location>
</feature>
<reference evidence="2" key="1">
    <citation type="submission" date="2023-03" db="EMBL/GenBank/DDBJ databases">
        <authorList>
            <person name="Julca I."/>
        </authorList>
    </citation>
    <scope>NUCLEOTIDE SEQUENCE</scope>
</reference>
<dbReference type="PANTHER" id="PTHR31639:SF285">
    <property type="entry name" value="OS01G0730200 PROTEIN"/>
    <property type="match status" value="1"/>
</dbReference>
<accession>A0AAV1C439</accession>
<evidence type="ECO:0000259" key="1">
    <source>
        <dbReference type="Pfam" id="PF24758"/>
    </source>
</evidence>
<dbReference type="AlphaFoldDB" id="A0AAV1C439"/>
<dbReference type="Gene3D" id="3.80.10.10">
    <property type="entry name" value="Ribonuclease Inhibitor"/>
    <property type="match status" value="1"/>
</dbReference>
<dbReference type="EMBL" id="OX459118">
    <property type="protein sequence ID" value="CAI9090401.1"/>
    <property type="molecule type" value="Genomic_DNA"/>
</dbReference>
<gene>
    <name evidence="2" type="ORF">OLC1_LOCUS2568</name>
</gene>
<dbReference type="InterPro" id="IPR055411">
    <property type="entry name" value="LRR_FXL15/At3g58940/PEG3-like"/>
</dbReference>
<evidence type="ECO:0000313" key="3">
    <source>
        <dbReference type="Proteomes" id="UP001161247"/>
    </source>
</evidence>
<sequence length="267" mass="30245">MNSIHQDHDHDLLSGLPDDILLQILSIVPIKDAAKTALFRRFGSLWRRIPVLDLDQCSYHVCHNGPYHNKQFINLIHQVIKLNSSMTIEKLRLKMHFYKGRDENDLLLEDFAAEINSVVHYALSRKVKVLDLDFLGCGLFELVEDYTVPDSVFRSDCLVELRLAYCDIQNRGGRRGGEIRLKSLKILFLNGVELNDELMEMILLGCPLLEDLSMIGGSSLTKLNCNGNSNMKRLNLVLHMGKPLMISYPGNLVSVEIGGCVERARLV</sequence>
<dbReference type="Pfam" id="PF24758">
    <property type="entry name" value="LRR_At5g56370"/>
    <property type="match status" value="1"/>
</dbReference>
<evidence type="ECO:0000313" key="2">
    <source>
        <dbReference type="EMBL" id="CAI9090401.1"/>
    </source>
</evidence>
<proteinExistence type="predicted"/>
<organism evidence="2 3">
    <name type="scientific">Oldenlandia corymbosa var. corymbosa</name>
    <dbReference type="NCBI Taxonomy" id="529605"/>
    <lineage>
        <taxon>Eukaryota</taxon>
        <taxon>Viridiplantae</taxon>
        <taxon>Streptophyta</taxon>
        <taxon>Embryophyta</taxon>
        <taxon>Tracheophyta</taxon>
        <taxon>Spermatophyta</taxon>
        <taxon>Magnoliopsida</taxon>
        <taxon>eudicotyledons</taxon>
        <taxon>Gunneridae</taxon>
        <taxon>Pentapetalae</taxon>
        <taxon>asterids</taxon>
        <taxon>lamiids</taxon>
        <taxon>Gentianales</taxon>
        <taxon>Rubiaceae</taxon>
        <taxon>Rubioideae</taxon>
        <taxon>Spermacoceae</taxon>
        <taxon>Hedyotis-Oldenlandia complex</taxon>
        <taxon>Oldenlandia</taxon>
    </lineage>
</organism>
<keyword evidence="3" id="KW-1185">Reference proteome</keyword>
<dbReference type="Proteomes" id="UP001161247">
    <property type="component" value="Chromosome 1"/>
</dbReference>